<dbReference type="GeneID" id="75915709"/>
<proteinExistence type="predicted"/>
<organism evidence="2 3">
    <name type="scientific">Umbelopsis ramanniana AG</name>
    <dbReference type="NCBI Taxonomy" id="1314678"/>
    <lineage>
        <taxon>Eukaryota</taxon>
        <taxon>Fungi</taxon>
        <taxon>Fungi incertae sedis</taxon>
        <taxon>Mucoromycota</taxon>
        <taxon>Mucoromycotina</taxon>
        <taxon>Umbelopsidomycetes</taxon>
        <taxon>Umbelopsidales</taxon>
        <taxon>Umbelopsidaceae</taxon>
        <taxon>Umbelopsis</taxon>
    </lineage>
</organism>
<keyword evidence="3" id="KW-1185">Reference proteome</keyword>
<evidence type="ECO:0000313" key="3">
    <source>
        <dbReference type="Proteomes" id="UP001206595"/>
    </source>
</evidence>
<dbReference type="EMBL" id="MU620934">
    <property type="protein sequence ID" value="KAI8577956.1"/>
    <property type="molecule type" value="Genomic_DNA"/>
</dbReference>
<gene>
    <name evidence="2" type="ORF">K450DRAFT_249215</name>
</gene>
<feature type="compositionally biased region" description="Polar residues" evidence="1">
    <location>
        <begin position="174"/>
        <end position="184"/>
    </location>
</feature>
<feature type="region of interest" description="Disordered" evidence="1">
    <location>
        <begin position="112"/>
        <end position="135"/>
    </location>
</feature>
<accession>A0AAD5E5W0</accession>
<reference evidence="2" key="2">
    <citation type="journal article" date="2022" name="Proc. Natl. Acad. Sci. U.S.A.">
        <title>Diploid-dominant life cycles characterize the early evolution of Fungi.</title>
        <authorList>
            <person name="Amses K.R."/>
            <person name="Simmons D.R."/>
            <person name="Longcore J.E."/>
            <person name="Mondo S.J."/>
            <person name="Seto K."/>
            <person name="Jeronimo G.H."/>
            <person name="Bonds A.E."/>
            <person name="Quandt C.A."/>
            <person name="Davis W.J."/>
            <person name="Chang Y."/>
            <person name="Federici B.A."/>
            <person name="Kuo A."/>
            <person name="LaButti K."/>
            <person name="Pangilinan J."/>
            <person name="Andreopoulos W."/>
            <person name="Tritt A."/>
            <person name="Riley R."/>
            <person name="Hundley H."/>
            <person name="Johnson J."/>
            <person name="Lipzen A."/>
            <person name="Barry K."/>
            <person name="Lang B.F."/>
            <person name="Cuomo C.A."/>
            <person name="Buchler N.E."/>
            <person name="Grigoriev I.V."/>
            <person name="Spatafora J.W."/>
            <person name="Stajich J.E."/>
            <person name="James T.Y."/>
        </authorList>
    </citation>
    <scope>NUCLEOTIDE SEQUENCE</scope>
    <source>
        <strain evidence="2">AG</strain>
    </source>
</reference>
<sequence>MTRFSLKKQGQTYIKLAMISQFSFSTVPNQKKQISPSITMNTIHQVLPRPFAKLPIPSHSEHSCPCATCSFSIPPPIIPMPTATNKSQRLPSIKSLDLMNDIPRPTKRICKEAHPPAKRHQRSISMPEGRTMNRPSMSDLLNAIDLDQRMSNFYRDEVVKNAAREQGRLLARMMTSSSPLSSPHMQRWSARRSPMARNHRRAYSHQTQLPSPPTSPIPSHRRIRYVSVDSADQVVQKHLNNCRRHQ</sequence>
<dbReference type="AlphaFoldDB" id="A0AAD5E5W0"/>
<reference evidence="2" key="1">
    <citation type="submission" date="2021-06" db="EMBL/GenBank/DDBJ databases">
        <authorList>
            <consortium name="DOE Joint Genome Institute"/>
            <person name="Mondo S.J."/>
            <person name="Amses K.R."/>
            <person name="Simmons D.R."/>
            <person name="Longcore J.E."/>
            <person name="Seto K."/>
            <person name="Alves G.H."/>
            <person name="Bonds A.E."/>
            <person name="Quandt C.A."/>
            <person name="Davis W.J."/>
            <person name="Chang Y."/>
            <person name="Letcher P.M."/>
            <person name="Powell M.J."/>
            <person name="Kuo A."/>
            <person name="Labutti K."/>
            <person name="Pangilinan J."/>
            <person name="Andreopoulos W."/>
            <person name="Tritt A."/>
            <person name="Riley R."/>
            <person name="Hundley H."/>
            <person name="Johnson J."/>
            <person name="Lipzen A."/>
            <person name="Barry K."/>
            <person name="Berbee M.L."/>
            <person name="Buchler N.E."/>
            <person name="Grigoriev I.V."/>
            <person name="Spatafora J.W."/>
            <person name="Stajich J.E."/>
            <person name="James T.Y."/>
        </authorList>
    </citation>
    <scope>NUCLEOTIDE SEQUENCE</scope>
    <source>
        <strain evidence="2">AG</strain>
    </source>
</reference>
<protein>
    <submittedName>
        <fullName evidence="2">Uncharacterized protein</fullName>
    </submittedName>
</protein>
<feature type="region of interest" description="Disordered" evidence="1">
    <location>
        <begin position="174"/>
        <end position="219"/>
    </location>
</feature>
<dbReference type="Proteomes" id="UP001206595">
    <property type="component" value="Unassembled WGS sequence"/>
</dbReference>
<name>A0AAD5E5W0_UMBRA</name>
<dbReference type="RefSeq" id="XP_051442960.1">
    <property type="nucleotide sequence ID" value="XM_051590365.1"/>
</dbReference>
<evidence type="ECO:0000313" key="2">
    <source>
        <dbReference type="EMBL" id="KAI8577956.1"/>
    </source>
</evidence>
<comment type="caution">
    <text evidence="2">The sequence shown here is derived from an EMBL/GenBank/DDBJ whole genome shotgun (WGS) entry which is preliminary data.</text>
</comment>
<evidence type="ECO:0000256" key="1">
    <source>
        <dbReference type="SAM" id="MobiDB-lite"/>
    </source>
</evidence>